<reference evidence="1" key="1">
    <citation type="journal article" date="2020" name="Nature">
        <title>Giant virus diversity and host interactions through global metagenomics.</title>
        <authorList>
            <person name="Schulz F."/>
            <person name="Roux S."/>
            <person name="Paez-Espino D."/>
            <person name="Jungbluth S."/>
            <person name="Walsh D.A."/>
            <person name="Denef V.J."/>
            <person name="McMahon K.D."/>
            <person name="Konstantinidis K.T."/>
            <person name="Eloe-Fadrosh E.A."/>
            <person name="Kyrpides N.C."/>
            <person name="Woyke T."/>
        </authorList>
    </citation>
    <scope>NUCLEOTIDE SEQUENCE</scope>
    <source>
        <strain evidence="1">GVMAG-S-1062768-28</strain>
    </source>
</reference>
<accession>A0A6C0JQJ7</accession>
<dbReference type="EMBL" id="MN740694">
    <property type="protein sequence ID" value="QHU08035.1"/>
    <property type="molecule type" value="Genomic_DNA"/>
</dbReference>
<name>A0A6C0JQJ7_9ZZZZ</name>
<dbReference type="SUPFAM" id="SSF63825">
    <property type="entry name" value="YWTD domain"/>
    <property type="match status" value="1"/>
</dbReference>
<proteinExistence type="predicted"/>
<dbReference type="InterPro" id="IPR015943">
    <property type="entry name" value="WD40/YVTN_repeat-like_dom_sf"/>
</dbReference>
<dbReference type="InterPro" id="IPR051200">
    <property type="entry name" value="Host-pathogen_enzymatic-act"/>
</dbReference>
<sequence length="509" mass="51797">MICSSNSMVKHKPVNRCSTSCCDIPSSFFNQLGIQNNDFTPFLFDTINVGVTPSGMATWDRYLYVANNNNYAIANQDSVTVIDLSTNLPVTTIHHPSFNQPYTITINGNKGYVTNSEGSTITIIDLLSNTVSGVITGFDGPSGMTINDDGTGYVNNYGSSTGIFTASISGTTMTVTNVASGSINLGMQITTSGSFTGSITGTVLTITHVTFGVLAVGAAITGAEVITPTTITSFGTGVGGLGTYNVADSQSVASSTIASNGAAGLAVTAGTVITGYGTGLAGGIGTYTVSPSQTVGSTTIGAVTPGVGSGSGNTVIPVNLSNNTLGSPITVGLAPAAITSGDGTVYTINYVDGNPGTGSISKIVNNVATTILTGLDGPFGIVLSPDSNTAYITNFGSNNFMPFGTTVAIVDLVGHTIVAKIPTGIQPSGVALSGRYLYVSNYNTLYTDPSFTNLVAGQGTVSIIDLYTNTVVGPTIAVGMSPDYIVIVGKYLFVSNYTSNTISVVQIAE</sequence>
<dbReference type="SUPFAM" id="SSF51004">
    <property type="entry name" value="C-terminal (heme d1) domain of cytochrome cd1-nitrite reductase"/>
    <property type="match status" value="1"/>
</dbReference>
<dbReference type="PANTHER" id="PTHR47197">
    <property type="entry name" value="PROTEIN NIRF"/>
    <property type="match status" value="1"/>
</dbReference>
<dbReference type="Gene3D" id="2.130.10.10">
    <property type="entry name" value="YVTN repeat-like/Quinoprotein amine dehydrogenase"/>
    <property type="match status" value="2"/>
</dbReference>
<dbReference type="PANTHER" id="PTHR47197:SF3">
    <property type="entry name" value="DIHYDRO-HEME D1 DEHYDROGENASE"/>
    <property type="match status" value="1"/>
</dbReference>
<protein>
    <submittedName>
        <fullName evidence="1">Uncharacterized protein</fullName>
    </submittedName>
</protein>
<dbReference type="InterPro" id="IPR011048">
    <property type="entry name" value="Haem_d1_sf"/>
</dbReference>
<dbReference type="AlphaFoldDB" id="A0A6C0JQJ7"/>
<organism evidence="1">
    <name type="scientific">viral metagenome</name>
    <dbReference type="NCBI Taxonomy" id="1070528"/>
    <lineage>
        <taxon>unclassified sequences</taxon>
        <taxon>metagenomes</taxon>
        <taxon>organismal metagenomes</taxon>
    </lineage>
</organism>
<evidence type="ECO:0000313" key="1">
    <source>
        <dbReference type="EMBL" id="QHU08035.1"/>
    </source>
</evidence>